<proteinExistence type="predicted"/>
<evidence type="ECO:0000313" key="1">
    <source>
        <dbReference type="EMBL" id="SER20868.1"/>
    </source>
</evidence>
<keyword evidence="2" id="KW-1185">Reference proteome</keyword>
<dbReference type="STRING" id="155974.SAMN04487818_10264"/>
<evidence type="ECO:0000313" key="2">
    <source>
        <dbReference type="Proteomes" id="UP000199051"/>
    </source>
</evidence>
<dbReference type="Proteomes" id="UP000199051">
    <property type="component" value="Unassembled WGS sequence"/>
</dbReference>
<dbReference type="EMBL" id="FOGI01000002">
    <property type="protein sequence ID" value="SER20868.1"/>
    <property type="molecule type" value="Genomic_DNA"/>
</dbReference>
<sequence>MQGGESSVAGLLECCRSLGVSAADLLGGVDRPAREATRADRAVLVTAAATAGVRTAAPLGALLRALRRARGAGASSGAPR</sequence>
<protein>
    <submittedName>
        <fullName evidence="1">Uncharacterized protein</fullName>
    </submittedName>
</protein>
<dbReference type="AlphaFoldDB" id="A0A1H9MB02"/>
<organism evidence="1 2">
    <name type="scientific">Actinokineospora terrae</name>
    <dbReference type="NCBI Taxonomy" id="155974"/>
    <lineage>
        <taxon>Bacteria</taxon>
        <taxon>Bacillati</taxon>
        <taxon>Actinomycetota</taxon>
        <taxon>Actinomycetes</taxon>
        <taxon>Pseudonocardiales</taxon>
        <taxon>Pseudonocardiaceae</taxon>
        <taxon>Actinokineospora</taxon>
    </lineage>
</organism>
<gene>
    <name evidence="1" type="ORF">SAMN04487818_10264</name>
</gene>
<accession>A0A1H9MB02</accession>
<reference evidence="2" key="1">
    <citation type="submission" date="2016-10" db="EMBL/GenBank/DDBJ databases">
        <authorList>
            <person name="Varghese N."/>
            <person name="Submissions S."/>
        </authorList>
    </citation>
    <scope>NUCLEOTIDE SEQUENCE [LARGE SCALE GENOMIC DNA]</scope>
    <source>
        <strain evidence="2">DSM 44260</strain>
    </source>
</reference>
<name>A0A1H9MB02_9PSEU</name>